<sequence length="112" mass="12143">MSYVSDYGAITHCGDLLGDEGRRYVYANAVRYVASSPDATVDEVRYRLMIFDQNAVQLEYLSRMLGSVRVVFAGRFRPGGDGGEVGEVQVEHLGLQLVSDYVESVAGTDGGA</sequence>
<dbReference type="RefSeq" id="WP_225564116.1">
    <property type="nucleotide sequence ID" value="NZ_JAIXCQ010000002.1"/>
</dbReference>
<reference evidence="1 2" key="1">
    <citation type="submission" date="2021-09" db="EMBL/GenBank/DDBJ databases">
        <title>Isoptericola luteus sp. nov., a novel bacterium isolated from Harbin, the capital city of Heilongjiang province.</title>
        <authorList>
            <person name="Li J."/>
        </authorList>
    </citation>
    <scope>NUCLEOTIDE SEQUENCE [LARGE SCALE GENOMIC DNA]</scope>
    <source>
        <strain evidence="1 2">NEAU-Y5</strain>
    </source>
</reference>
<evidence type="ECO:0000313" key="1">
    <source>
        <dbReference type="EMBL" id="MCA5892335.1"/>
    </source>
</evidence>
<protein>
    <submittedName>
        <fullName evidence="1">Uncharacterized protein</fullName>
    </submittedName>
</protein>
<keyword evidence="2" id="KW-1185">Reference proteome</keyword>
<dbReference type="Proteomes" id="UP001319870">
    <property type="component" value="Unassembled WGS sequence"/>
</dbReference>
<comment type="caution">
    <text evidence="1">The sequence shown here is derived from an EMBL/GenBank/DDBJ whole genome shotgun (WGS) entry which is preliminary data.</text>
</comment>
<gene>
    <name evidence="1" type="ORF">LEP48_03085</name>
</gene>
<proteinExistence type="predicted"/>
<dbReference type="EMBL" id="JAIXCQ010000002">
    <property type="protein sequence ID" value="MCA5892335.1"/>
    <property type="molecule type" value="Genomic_DNA"/>
</dbReference>
<name>A0ABS7ZBD6_9MICO</name>
<evidence type="ECO:0000313" key="2">
    <source>
        <dbReference type="Proteomes" id="UP001319870"/>
    </source>
</evidence>
<organism evidence="1 2">
    <name type="scientific">Isoptericola luteus</name>
    <dbReference type="NCBI Taxonomy" id="2879484"/>
    <lineage>
        <taxon>Bacteria</taxon>
        <taxon>Bacillati</taxon>
        <taxon>Actinomycetota</taxon>
        <taxon>Actinomycetes</taxon>
        <taxon>Micrococcales</taxon>
        <taxon>Promicromonosporaceae</taxon>
        <taxon>Isoptericola</taxon>
    </lineage>
</organism>
<accession>A0ABS7ZBD6</accession>